<sequence>MHQAHFDIFQSCNRRKYILECLRKALVGSSDRLVVPVGSTGSGLAGLKSDLDVVLVSSLDDTKRAKMIESFSNEKFRIQNCEHFIKRNVYSAYMRKVQGAVKKHDNRGEFDWDKSLLLWKVRVPVVRLCTKLGIDVDIQFDNLHSIRNTNFVRHCVQVSFCAPLLNACTVAQLVSVVEAGEEDARVSLLNAWAQRWMMAMRLKNSRIGMFSSYHTTMLIIHFLQCAEYASGPVLPQMYDMHCDQLSRLLPIEKIAQMLEQPLVHAPIKNDRSPTIAEIIVRFIDFYSKIDFHESALLVESGQIIQRADDSRDLLMIHDPYSPETICNVHSGAERLMQAFAVTKEAMASGVGLNWPMRMRK</sequence>
<dbReference type="Pfam" id="PF22600">
    <property type="entry name" value="MTPAP-like_central"/>
    <property type="match status" value="1"/>
</dbReference>
<keyword evidence="3" id="KW-1185">Reference proteome</keyword>
<dbReference type="Gene3D" id="1.10.1410.10">
    <property type="match status" value="1"/>
</dbReference>
<evidence type="ECO:0000313" key="2">
    <source>
        <dbReference type="EMBL" id="VDM44835.1"/>
    </source>
</evidence>
<dbReference type="InterPro" id="IPR054708">
    <property type="entry name" value="MTPAP-like_central"/>
</dbReference>
<dbReference type="InterPro" id="IPR043519">
    <property type="entry name" value="NT_sf"/>
</dbReference>
<dbReference type="GO" id="GO:0031123">
    <property type="term" value="P:RNA 3'-end processing"/>
    <property type="evidence" value="ECO:0007669"/>
    <property type="project" value="TreeGrafter"/>
</dbReference>
<dbReference type="PANTHER" id="PTHR12271">
    <property type="entry name" value="POLY A POLYMERASE CID PAP -RELATED"/>
    <property type="match status" value="1"/>
</dbReference>
<protein>
    <submittedName>
        <fullName evidence="4">PAP-associated domain-containing protein</fullName>
    </submittedName>
</protein>
<dbReference type="WBParaSite" id="TCNE_0001351201-mRNA-1">
    <property type="protein sequence ID" value="TCNE_0001351201-mRNA-1"/>
    <property type="gene ID" value="TCNE_0001351201"/>
</dbReference>
<dbReference type="SUPFAM" id="SSF81631">
    <property type="entry name" value="PAP/OAS1 substrate-binding domain"/>
    <property type="match status" value="1"/>
</dbReference>
<evidence type="ECO:0000313" key="3">
    <source>
        <dbReference type="Proteomes" id="UP000050794"/>
    </source>
</evidence>
<evidence type="ECO:0000259" key="1">
    <source>
        <dbReference type="Pfam" id="PF22600"/>
    </source>
</evidence>
<dbReference type="EMBL" id="UYWY01021757">
    <property type="protein sequence ID" value="VDM44835.1"/>
    <property type="molecule type" value="Genomic_DNA"/>
</dbReference>
<dbReference type="Gene3D" id="3.30.460.10">
    <property type="entry name" value="Beta Polymerase, domain 2"/>
    <property type="match status" value="1"/>
</dbReference>
<dbReference type="PANTHER" id="PTHR12271:SF40">
    <property type="entry name" value="POLY(A) RNA POLYMERASE GLD2"/>
    <property type="match status" value="1"/>
</dbReference>
<dbReference type="Proteomes" id="UP000050794">
    <property type="component" value="Unassembled WGS sequence"/>
</dbReference>
<evidence type="ECO:0000313" key="4">
    <source>
        <dbReference type="WBParaSite" id="TCNE_0001351201-mRNA-1"/>
    </source>
</evidence>
<name>A0A183UYE2_TOXCA</name>
<gene>
    <name evidence="2" type="ORF">TCNE_LOCUS13514</name>
</gene>
<reference evidence="2 3" key="2">
    <citation type="submission" date="2018-11" db="EMBL/GenBank/DDBJ databases">
        <authorList>
            <consortium name="Pathogen Informatics"/>
        </authorList>
    </citation>
    <scope>NUCLEOTIDE SEQUENCE [LARGE SCALE GENOMIC DNA]</scope>
</reference>
<dbReference type="GO" id="GO:1990817">
    <property type="term" value="F:poly(A) RNA polymerase activity"/>
    <property type="evidence" value="ECO:0007669"/>
    <property type="project" value="TreeGrafter"/>
</dbReference>
<dbReference type="SUPFAM" id="SSF81301">
    <property type="entry name" value="Nucleotidyltransferase"/>
    <property type="match status" value="1"/>
</dbReference>
<feature type="domain" description="Poly(A) RNA polymerase mitochondrial-like central palm" evidence="1">
    <location>
        <begin position="17"/>
        <end position="154"/>
    </location>
</feature>
<accession>A0A183UYE2</accession>
<dbReference type="AlphaFoldDB" id="A0A183UYE2"/>
<proteinExistence type="predicted"/>
<reference evidence="4" key="1">
    <citation type="submission" date="2016-06" db="UniProtKB">
        <authorList>
            <consortium name="WormBaseParasite"/>
        </authorList>
    </citation>
    <scope>IDENTIFICATION</scope>
</reference>
<organism evidence="3 4">
    <name type="scientific">Toxocara canis</name>
    <name type="common">Canine roundworm</name>
    <dbReference type="NCBI Taxonomy" id="6265"/>
    <lineage>
        <taxon>Eukaryota</taxon>
        <taxon>Metazoa</taxon>
        <taxon>Ecdysozoa</taxon>
        <taxon>Nematoda</taxon>
        <taxon>Chromadorea</taxon>
        <taxon>Rhabditida</taxon>
        <taxon>Spirurina</taxon>
        <taxon>Ascaridomorpha</taxon>
        <taxon>Ascaridoidea</taxon>
        <taxon>Toxocaridae</taxon>
        <taxon>Toxocara</taxon>
    </lineage>
</organism>